<dbReference type="EMBL" id="JWZX01000271">
    <property type="protein sequence ID" value="KOO53356.1"/>
    <property type="molecule type" value="Genomic_DNA"/>
</dbReference>
<comment type="caution">
    <text evidence="2">The sequence shown here is derived from an EMBL/GenBank/DDBJ whole genome shotgun (WGS) entry which is preliminary data.</text>
</comment>
<evidence type="ECO:0000259" key="1">
    <source>
        <dbReference type="Pfam" id="PF00583"/>
    </source>
</evidence>
<proteinExistence type="predicted"/>
<dbReference type="AlphaFoldDB" id="A0A0M0LQT0"/>
<dbReference type="Proteomes" id="UP000037460">
    <property type="component" value="Unassembled WGS sequence"/>
</dbReference>
<feature type="domain" description="N-acetyltransferase" evidence="1">
    <location>
        <begin position="33"/>
        <end position="125"/>
    </location>
</feature>
<dbReference type="InterPro" id="IPR016181">
    <property type="entry name" value="Acyl_CoA_acyltransferase"/>
</dbReference>
<dbReference type="GO" id="GO:0016747">
    <property type="term" value="F:acyltransferase activity, transferring groups other than amino-acyl groups"/>
    <property type="evidence" value="ECO:0007669"/>
    <property type="project" value="InterPro"/>
</dbReference>
<dbReference type="Pfam" id="PF00583">
    <property type="entry name" value="Acetyltransf_1"/>
    <property type="match status" value="1"/>
</dbReference>
<dbReference type="SUPFAM" id="SSF55729">
    <property type="entry name" value="Acyl-CoA N-acyltransferases (Nat)"/>
    <property type="match status" value="1"/>
</dbReference>
<organism evidence="2 3">
    <name type="scientific">Chrysochromulina tobinii</name>
    <dbReference type="NCBI Taxonomy" id="1460289"/>
    <lineage>
        <taxon>Eukaryota</taxon>
        <taxon>Haptista</taxon>
        <taxon>Haptophyta</taxon>
        <taxon>Prymnesiophyceae</taxon>
        <taxon>Prymnesiales</taxon>
        <taxon>Chrysochromulinaceae</taxon>
        <taxon>Chrysochromulina</taxon>
    </lineage>
</organism>
<reference evidence="3" key="1">
    <citation type="journal article" date="2015" name="PLoS Genet.">
        <title>Genome Sequence and Transcriptome Analyses of Chrysochromulina tobin: Metabolic Tools for Enhanced Algal Fitness in the Prominent Order Prymnesiales (Haptophyceae).</title>
        <authorList>
            <person name="Hovde B.T."/>
            <person name="Deodato C.R."/>
            <person name="Hunsperger H.M."/>
            <person name="Ryken S.A."/>
            <person name="Yost W."/>
            <person name="Jha R.K."/>
            <person name="Patterson J."/>
            <person name="Monnat R.J. Jr."/>
            <person name="Barlow S.B."/>
            <person name="Starkenburg S.R."/>
            <person name="Cattolico R.A."/>
        </authorList>
    </citation>
    <scope>NUCLEOTIDE SEQUENCE</scope>
    <source>
        <strain evidence="3">CCMP291</strain>
    </source>
</reference>
<name>A0A0M0LQT0_9EUKA</name>
<keyword evidence="3" id="KW-1185">Reference proteome</keyword>
<accession>A0A0M0LQT0</accession>
<evidence type="ECO:0000313" key="2">
    <source>
        <dbReference type="EMBL" id="KOO53356.1"/>
    </source>
</evidence>
<dbReference type="Gene3D" id="3.40.630.30">
    <property type="match status" value="1"/>
</dbReference>
<protein>
    <recommendedName>
        <fullName evidence="1">N-acetyltransferase domain-containing protein</fullName>
    </recommendedName>
</protein>
<sequence length="297" mass="32848">MDELRVYAGAFDDDLKAAVREKINDGEKDWLPSYWDMFKSSPAWTCYRADLRGVPAAIFMAYDQGRGEAFLNALRTDPAIRRGGIATSLIRGMDKDLASKGFTDIRMATTSANEPMKNLCQAKFGLEFVPFRWCQTSERPMNAPVMTHAVKLDPAMMPAGTAEREKTLRALWALVQSSDYYAATKGMMMDVPGQFKSLNEAELEALAIIGPDWEGPNLCLCFVGGSSQSAVRLLMGELRTLLPTEQPDKAKKVEVSGYLPLGSHSYEMAASKVDTWYCPRETLELVMGWKAGSLNAA</sequence>
<dbReference type="InterPro" id="IPR000182">
    <property type="entry name" value="GNAT_dom"/>
</dbReference>
<gene>
    <name evidence="2" type="ORF">Ctob_015932</name>
</gene>
<evidence type="ECO:0000313" key="3">
    <source>
        <dbReference type="Proteomes" id="UP000037460"/>
    </source>
</evidence>